<name>A0A2H4HI98_ENTFL</name>
<proteinExistence type="predicted"/>
<organism evidence="2">
    <name type="scientific">Enterococcus faecalis</name>
    <name type="common">Streptococcus faecalis</name>
    <dbReference type="NCBI Taxonomy" id="1351"/>
    <lineage>
        <taxon>Bacteria</taxon>
        <taxon>Bacillati</taxon>
        <taxon>Bacillota</taxon>
        <taxon>Bacilli</taxon>
        <taxon>Lactobacillales</taxon>
        <taxon>Enterococcaceae</taxon>
        <taxon>Enterococcus</taxon>
    </lineage>
</organism>
<dbReference type="RefSeq" id="WP_002338174.1">
    <property type="nucleotide sequence ID" value="NZ_KY290886.1"/>
</dbReference>
<protein>
    <submittedName>
        <fullName evidence="2">Uncharacterized protein</fullName>
    </submittedName>
</protein>
<reference evidence="2" key="1">
    <citation type="submission" date="2016-12" db="EMBL/GenBank/DDBJ databases">
        <title>Genetic characterization of cointegrate plasmids responsible for the mobilization of pRUM-like and pLAG, via pHTbeta, from Enterococcus faecium to E. faecalis.</title>
        <authorList>
            <person name="Di Sante L."/>
            <person name="Morroni G."/>
            <person name="Vignaroli C."/>
            <person name="Brenciani A."/>
        </authorList>
    </citation>
    <scope>NUCLEOTIDE SEQUENCE</scope>
    <source>
        <strain evidence="2">Transconjugant T4</strain>
        <plasmid evidence="2">pJH-T4</plasmid>
    </source>
</reference>
<dbReference type="EMBL" id="KY290886">
    <property type="protein sequence ID" value="ARQ19155.1"/>
    <property type="molecule type" value="Genomic_DNA"/>
</dbReference>
<evidence type="ECO:0000313" key="2">
    <source>
        <dbReference type="EMBL" id="ARQ19155.1"/>
    </source>
</evidence>
<accession>A0A2H4HI98</accession>
<geneLocation type="plasmid" evidence="2">
    <name>pJH-T4</name>
</geneLocation>
<evidence type="ECO:0000256" key="1">
    <source>
        <dbReference type="SAM" id="MobiDB-lite"/>
    </source>
</evidence>
<feature type="compositionally biased region" description="Basic and acidic residues" evidence="1">
    <location>
        <begin position="1"/>
        <end position="18"/>
    </location>
</feature>
<dbReference type="AlphaFoldDB" id="A0A2H4HI98"/>
<sequence length="73" mass="8787">MEAIQENRKDTQETIEKNKKTRKKKVDKFTEMTDKIIEKKGLKPKDFDRQAIKEARQKLYDDFVKENISQLLD</sequence>
<keyword evidence="2" id="KW-0614">Plasmid</keyword>
<feature type="region of interest" description="Disordered" evidence="1">
    <location>
        <begin position="1"/>
        <end position="24"/>
    </location>
</feature>